<feature type="compositionally biased region" description="Basic and acidic residues" evidence="1">
    <location>
        <begin position="165"/>
        <end position="186"/>
    </location>
</feature>
<reference evidence="3 4" key="1">
    <citation type="submission" date="2020-10" db="EMBL/GenBank/DDBJ databases">
        <title>Connecting structure to function with the recovery of over 1000 high-quality activated sludge metagenome-assembled genomes encoding full-length rRNA genes using long-read sequencing.</title>
        <authorList>
            <person name="Singleton C.M."/>
            <person name="Petriglieri F."/>
            <person name="Kristensen J.M."/>
            <person name="Kirkegaard R.H."/>
            <person name="Michaelsen T.Y."/>
            <person name="Andersen M.H."/>
            <person name="Karst S.M."/>
            <person name="Dueholm M.S."/>
            <person name="Nielsen P.H."/>
            <person name="Albertsen M."/>
        </authorList>
    </citation>
    <scope>NUCLEOTIDE SEQUENCE [LARGE SCALE GENOMIC DNA]</scope>
    <source>
        <strain evidence="3">EsbW_18-Q3-R4-48_BATAC.285</strain>
    </source>
</reference>
<name>A0A935UHT5_9PROT</name>
<feature type="domain" description="Large polyvalent protein-associated" evidence="2">
    <location>
        <begin position="71"/>
        <end position="159"/>
    </location>
</feature>
<dbReference type="Pfam" id="PF18821">
    <property type="entry name" value="LPD7"/>
    <property type="match status" value="1"/>
</dbReference>
<evidence type="ECO:0000313" key="4">
    <source>
        <dbReference type="Proteomes" id="UP000697998"/>
    </source>
</evidence>
<comment type="caution">
    <text evidence="3">The sequence shown here is derived from an EMBL/GenBank/DDBJ whole genome shotgun (WGS) entry which is preliminary data.</text>
</comment>
<dbReference type="EMBL" id="JADJMH010000036">
    <property type="protein sequence ID" value="MBK7677421.1"/>
    <property type="molecule type" value="Genomic_DNA"/>
</dbReference>
<feature type="compositionally biased region" description="Low complexity" evidence="1">
    <location>
        <begin position="198"/>
        <end position="211"/>
    </location>
</feature>
<protein>
    <recommendedName>
        <fullName evidence="2">Large polyvalent protein-associated domain-containing protein</fullName>
    </recommendedName>
</protein>
<feature type="region of interest" description="Disordered" evidence="1">
    <location>
        <begin position="253"/>
        <end position="295"/>
    </location>
</feature>
<dbReference type="InterPro" id="IPR040677">
    <property type="entry name" value="LPD7"/>
</dbReference>
<proteinExistence type="predicted"/>
<organism evidence="3 4">
    <name type="scientific">Candidatus Accumulibacter proximus</name>
    <dbReference type="NCBI Taxonomy" id="2954385"/>
    <lineage>
        <taxon>Bacteria</taxon>
        <taxon>Pseudomonadati</taxon>
        <taxon>Pseudomonadota</taxon>
        <taxon>Betaproteobacteria</taxon>
        <taxon>Candidatus Accumulibacter</taxon>
    </lineage>
</organism>
<feature type="region of interest" description="Disordered" evidence="1">
    <location>
        <begin position="163"/>
        <end position="232"/>
    </location>
</feature>
<feature type="non-terminal residue" evidence="3">
    <location>
        <position position="1"/>
    </location>
</feature>
<dbReference type="AlphaFoldDB" id="A0A935UHT5"/>
<evidence type="ECO:0000256" key="1">
    <source>
        <dbReference type="SAM" id="MobiDB-lite"/>
    </source>
</evidence>
<gene>
    <name evidence="3" type="ORF">IPJ27_23210</name>
</gene>
<sequence length="345" mass="37532">NQIHQQYRKERQTIHDKYRRQAWADWLRRKATEGDSEALAALRAREAALGLQGNTIAGNGGQQSGQGVEAQQDGVTKKGTVIYRVGASAIRDDGDKLQVSRGATQSGLEAALRMAMARYGNRITVNGSAEFKESIAHAAATANLPVTFDDAALEQRRQTLLNEITAKENRHDASARTDRGRADRGRTSRSGPNATHPTGAGRRASSAAATRSTRKPDVGRVGRQPPPEAQNRLRSLSQLGLVRIASGSEVLLPGHVPDHLEHPGAQPDDGLRRSLASAGTSGVAERAEQPQYRPRWQQSIRTLPNAKKNALNIPIYRNTGGIMRMTRARRSTPAAVRSMATRWPC</sequence>
<dbReference type="Proteomes" id="UP000697998">
    <property type="component" value="Unassembled WGS sequence"/>
</dbReference>
<evidence type="ECO:0000313" key="3">
    <source>
        <dbReference type="EMBL" id="MBK7677421.1"/>
    </source>
</evidence>
<accession>A0A935UHT5</accession>
<evidence type="ECO:0000259" key="2">
    <source>
        <dbReference type="Pfam" id="PF18821"/>
    </source>
</evidence>